<dbReference type="InterPro" id="IPR036188">
    <property type="entry name" value="FAD/NAD-bd_sf"/>
</dbReference>
<dbReference type="SUPFAM" id="SSF51905">
    <property type="entry name" value="FAD/NAD(P)-binding domain"/>
    <property type="match status" value="1"/>
</dbReference>
<keyword evidence="3" id="KW-1185">Reference proteome</keyword>
<gene>
    <name evidence="2" type="ORF">LRX75_00410</name>
</gene>
<dbReference type="EMBL" id="JAJOZR010000001">
    <property type="protein sequence ID" value="MCD7107488.1"/>
    <property type="molecule type" value="Genomic_DNA"/>
</dbReference>
<dbReference type="PANTHER" id="PTHR16128">
    <property type="entry name" value="FAD/NAD(P)-BINDING OXIDOREDUCTASE FAMILY PROTEIN"/>
    <property type="match status" value="1"/>
</dbReference>
<dbReference type="InterPro" id="IPR002937">
    <property type="entry name" value="Amino_oxidase"/>
</dbReference>
<reference evidence="2" key="1">
    <citation type="submission" date="2021-12" db="EMBL/GenBank/DDBJ databases">
        <authorList>
            <person name="Li Y."/>
        </authorList>
    </citation>
    <scope>NUCLEOTIDE SEQUENCE</scope>
    <source>
        <strain evidence="2">DKSPLA3</strain>
    </source>
</reference>
<dbReference type="Pfam" id="PF13450">
    <property type="entry name" value="NAD_binding_8"/>
    <property type="match status" value="1"/>
</dbReference>
<dbReference type="Pfam" id="PF01593">
    <property type="entry name" value="Amino_oxidase"/>
    <property type="match status" value="1"/>
</dbReference>
<dbReference type="GO" id="GO:0016491">
    <property type="term" value="F:oxidoreductase activity"/>
    <property type="evidence" value="ECO:0007669"/>
    <property type="project" value="InterPro"/>
</dbReference>
<feature type="domain" description="Amine oxidase" evidence="1">
    <location>
        <begin position="105"/>
        <end position="323"/>
    </location>
</feature>
<sequence length="331" mass="35707">MSDPKRVAIIGAGMAGLTLARALAGHAAIRIFEKSRGIGGRMATRRIEDRAFDHGAQYITIREPRFRDLLDAAAADGAVERWNRDIVSLPAARQDGPRADAPRYVGKPAMNALPKWMARDCDIAFDTEISSVSGTPGHWTLTAGAGEDGPFDWIVATAPAPQSAALLPPAFAHHAAMQTTRMHACFTLMVPLKPGAATPFAAARLDDPVISWISRNDTKPGRDDAPCLVVNAGPEWSDRHIEAPLESLRVQIIEAVRRYVPLDSTEADSAVIKRWRYANVARPAGQPFLLDPAQQLASCGDWCIAGRVEAAFESASRLADALLPALRETPP</sequence>
<protein>
    <submittedName>
        <fullName evidence="2">NAD(P)-binding protein</fullName>
    </submittedName>
</protein>
<dbReference type="Gene3D" id="3.90.660.10">
    <property type="match status" value="1"/>
</dbReference>
<dbReference type="AlphaFoldDB" id="A0A9X1T585"/>
<evidence type="ECO:0000259" key="1">
    <source>
        <dbReference type="Pfam" id="PF01593"/>
    </source>
</evidence>
<evidence type="ECO:0000313" key="2">
    <source>
        <dbReference type="EMBL" id="MCD7107488.1"/>
    </source>
</evidence>
<comment type="caution">
    <text evidence="2">The sequence shown here is derived from an EMBL/GenBank/DDBJ whole genome shotgun (WGS) entry which is preliminary data.</text>
</comment>
<dbReference type="Gene3D" id="3.50.50.60">
    <property type="entry name" value="FAD/NAD(P)-binding domain"/>
    <property type="match status" value="1"/>
</dbReference>
<dbReference type="Proteomes" id="UP001139089">
    <property type="component" value="Unassembled WGS sequence"/>
</dbReference>
<name>A0A9X1T585_9HYPH</name>
<dbReference type="RefSeq" id="WP_231811248.1">
    <property type="nucleotide sequence ID" value="NZ_JAJOZR010000001.1"/>
</dbReference>
<evidence type="ECO:0000313" key="3">
    <source>
        <dbReference type="Proteomes" id="UP001139089"/>
    </source>
</evidence>
<accession>A0A9X1T585</accession>
<dbReference type="PANTHER" id="PTHR16128:SF5">
    <property type="entry name" value="FAD_NAD(P)-BINDING OXIDOREDUCTASE FAMILY PROTEIN"/>
    <property type="match status" value="1"/>
</dbReference>
<proteinExistence type="predicted"/>
<organism evidence="2 3">
    <name type="scientific">Rhizobium quercicola</name>
    <dbReference type="NCBI Taxonomy" id="2901226"/>
    <lineage>
        <taxon>Bacteria</taxon>
        <taxon>Pseudomonadati</taxon>
        <taxon>Pseudomonadota</taxon>
        <taxon>Alphaproteobacteria</taxon>
        <taxon>Hyphomicrobiales</taxon>
        <taxon>Rhizobiaceae</taxon>
        <taxon>Rhizobium/Agrobacterium group</taxon>
        <taxon>Rhizobium</taxon>
    </lineage>
</organism>